<protein>
    <recommendedName>
        <fullName evidence="4">DUF1236 domain-containing protein</fullName>
    </recommendedName>
</protein>
<dbReference type="RefSeq" id="WP_188722778.1">
    <property type="nucleotide sequence ID" value="NZ_BMIF01000018.1"/>
</dbReference>
<feature type="signal peptide" evidence="1">
    <location>
        <begin position="1"/>
        <end position="19"/>
    </location>
</feature>
<keyword evidence="1" id="KW-0732">Signal</keyword>
<dbReference type="AlphaFoldDB" id="A0A916S4L5"/>
<evidence type="ECO:0008006" key="4">
    <source>
        <dbReference type="Google" id="ProtNLM"/>
    </source>
</evidence>
<sequence length="101" mass="11218">MKRLILTTAFVALAGYASAQTTVVISPEQETVIREYVVTHQPAPVEVPADLTLEVGTALPETIELQPLEAPNLEVEYRYFVVDGRTVLVEPETRKIVQIIQ</sequence>
<reference evidence="2" key="1">
    <citation type="journal article" date="2014" name="Int. J. Syst. Evol. Microbiol.">
        <title>Complete genome sequence of Corynebacterium casei LMG S-19264T (=DSM 44701T), isolated from a smear-ripened cheese.</title>
        <authorList>
            <consortium name="US DOE Joint Genome Institute (JGI-PGF)"/>
            <person name="Walter F."/>
            <person name="Albersmeier A."/>
            <person name="Kalinowski J."/>
            <person name="Ruckert C."/>
        </authorList>
    </citation>
    <scope>NUCLEOTIDE SEQUENCE</scope>
    <source>
        <strain evidence="2">CGMCC 1.15320</strain>
    </source>
</reference>
<dbReference type="Pfam" id="PF06823">
    <property type="entry name" value="DUF1236"/>
    <property type="match status" value="1"/>
</dbReference>
<evidence type="ECO:0000313" key="3">
    <source>
        <dbReference type="Proteomes" id="UP000636264"/>
    </source>
</evidence>
<dbReference type="EMBL" id="BMIF01000018">
    <property type="protein sequence ID" value="GGA80799.1"/>
    <property type="molecule type" value="Genomic_DNA"/>
</dbReference>
<reference evidence="2" key="2">
    <citation type="submission" date="2020-09" db="EMBL/GenBank/DDBJ databases">
        <authorList>
            <person name="Sun Q."/>
            <person name="Zhou Y."/>
        </authorList>
    </citation>
    <scope>NUCLEOTIDE SEQUENCE</scope>
    <source>
        <strain evidence="2">CGMCC 1.15320</strain>
    </source>
</reference>
<comment type="caution">
    <text evidence="2">The sequence shown here is derived from an EMBL/GenBank/DDBJ whole genome shotgun (WGS) entry which is preliminary data.</text>
</comment>
<proteinExistence type="predicted"/>
<feature type="chain" id="PRO_5037157176" description="DUF1236 domain-containing protein" evidence="1">
    <location>
        <begin position="20"/>
        <end position="101"/>
    </location>
</feature>
<evidence type="ECO:0000313" key="2">
    <source>
        <dbReference type="EMBL" id="GGA80799.1"/>
    </source>
</evidence>
<gene>
    <name evidence="2" type="ORF">GCM10011385_38810</name>
</gene>
<accession>A0A916S4L5</accession>
<name>A0A916S4L5_9HYPH</name>
<keyword evidence="3" id="KW-1185">Reference proteome</keyword>
<dbReference type="Proteomes" id="UP000636264">
    <property type="component" value="Unassembled WGS sequence"/>
</dbReference>
<evidence type="ECO:0000256" key="1">
    <source>
        <dbReference type="SAM" id="SignalP"/>
    </source>
</evidence>
<organism evidence="2 3">
    <name type="scientific">Nitratireductor aestuarii</name>
    <dbReference type="NCBI Taxonomy" id="1735103"/>
    <lineage>
        <taxon>Bacteria</taxon>
        <taxon>Pseudomonadati</taxon>
        <taxon>Pseudomonadota</taxon>
        <taxon>Alphaproteobacteria</taxon>
        <taxon>Hyphomicrobiales</taxon>
        <taxon>Phyllobacteriaceae</taxon>
        <taxon>Nitratireductor</taxon>
    </lineage>
</organism>
<dbReference type="InterPro" id="IPR009642">
    <property type="entry name" value="DUF1236"/>
</dbReference>